<dbReference type="PRINTS" id="PR01738">
    <property type="entry name" value="RNABINDINGM8"/>
</dbReference>
<evidence type="ECO:0000313" key="3">
    <source>
        <dbReference type="EMBL" id="KAK1933432.1"/>
    </source>
</evidence>
<dbReference type="SUPFAM" id="SSF54928">
    <property type="entry name" value="RNA-binding domain, RBD"/>
    <property type="match status" value="1"/>
</dbReference>
<dbReference type="AlphaFoldDB" id="A0AAD9G7V2"/>
<dbReference type="EMBL" id="JAHBMH010000073">
    <property type="protein sequence ID" value="KAK1933432.1"/>
    <property type="molecule type" value="Genomic_DNA"/>
</dbReference>
<dbReference type="Gene3D" id="3.30.70.330">
    <property type="match status" value="1"/>
</dbReference>
<keyword evidence="4" id="KW-1185">Reference proteome</keyword>
<dbReference type="SMART" id="SM00360">
    <property type="entry name" value="RRM"/>
    <property type="match status" value="1"/>
</dbReference>
<keyword evidence="1" id="KW-0694">RNA-binding</keyword>
<dbReference type="GO" id="GO:0005737">
    <property type="term" value="C:cytoplasm"/>
    <property type="evidence" value="ECO:0007669"/>
    <property type="project" value="InterPro"/>
</dbReference>
<reference evidence="3" key="2">
    <citation type="submission" date="2021-05" db="EMBL/GenBank/DDBJ databases">
        <authorList>
            <person name="Pain A."/>
        </authorList>
    </citation>
    <scope>NUCLEOTIDE SEQUENCE</scope>
    <source>
        <strain evidence="3">1802A</strain>
    </source>
</reference>
<dbReference type="InterPro" id="IPR008111">
    <property type="entry name" value="RNA-bd_8"/>
</dbReference>
<dbReference type="PROSITE" id="PS50102">
    <property type="entry name" value="RRM"/>
    <property type="match status" value="1"/>
</dbReference>
<reference evidence="3" key="1">
    <citation type="journal article" date="2014" name="Nucleic Acids Res.">
        <title>The evolutionary dynamics of variant antigen genes in Babesia reveal a history of genomic innovation underlying host-parasite interaction.</title>
        <authorList>
            <person name="Jackson A.P."/>
            <person name="Otto T.D."/>
            <person name="Darby A."/>
            <person name="Ramaprasad A."/>
            <person name="Xia D."/>
            <person name="Echaide I.E."/>
            <person name="Farber M."/>
            <person name="Gahlot S."/>
            <person name="Gamble J."/>
            <person name="Gupta D."/>
            <person name="Gupta Y."/>
            <person name="Jackson L."/>
            <person name="Malandrin L."/>
            <person name="Malas T.B."/>
            <person name="Moussa E."/>
            <person name="Nair M."/>
            <person name="Reid A.J."/>
            <person name="Sanders M."/>
            <person name="Sharma J."/>
            <person name="Tracey A."/>
            <person name="Quail M.A."/>
            <person name="Weir W."/>
            <person name="Wastling J.M."/>
            <person name="Hall N."/>
            <person name="Willadsen P."/>
            <person name="Lingelbach K."/>
            <person name="Shiels B."/>
            <person name="Tait A."/>
            <person name="Berriman M."/>
            <person name="Allred D.R."/>
            <person name="Pain A."/>
        </authorList>
    </citation>
    <scope>NUCLEOTIDE SEQUENCE</scope>
    <source>
        <strain evidence="3">1802A</strain>
    </source>
</reference>
<dbReference type="Pfam" id="PF00076">
    <property type="entry name" value="RRM_1"/>
    <property type="match status" value="1"/>
</dbReference>
<protein>
    <submittedName>
        <fullName evidence="3">RNA recognition motif domain containing protein</fullName>
    </submittedName>
</protein>
<feature type="domain" description="RRM" evidence="2">
    <location>
        <begin position="14"/>
        <end position="92"/>
    </location>
</feature>
<accession>A0AAD9G7V2</accession>
<organism evidence="3 4">
    <name type="scientific">Babesia divergens</name>
    <dbReference type="NCBI Taxonomy" id="32595"/>
    <lineage>
        <taxon>Eukaryota</taxon>
        <taxon>Sar</taxon>
        <taxon>Alveolata</taxon>
        <taxon>Apicomplexa</taxon>
        <taxon>Aconoidasida</taxon>
        <taxon>Piroplasmida</taxon>
        <taxon>Babesiidae</taxon>
        <taxon>Babesia</taxon>
    </lineage>
</organism>
<dbReference type="GO" id="GO:0005634">
    <property type="term" value="C:nucleus"/>
    <property type="evidence" value="ECO:0007669"/>
    <property type="project" value="InterPro"/>
</dbReference>
<dbReference type="Proteomes" id="UP001195914">
    <property type="component" value="Unassembled WGS sequence"/>
</dbReference>
<dbReference type="PANTHER" id="PTHR45894">
    <property type="entry name" value="RNA-BINDING PROTEIN 8A"/>
    <property type="match status" value="1"/>
</dbReference>
<evidence type="ECO:0000259" key="2">
    <source>
        <dbReference type="PROSITE" id="PS50102"/>
    </source>
</evidence>
<name>A0AAD9G7V2_BABDI</name>
<dbReference type="GO" id="GO:0003723">
    <property type="term" value="F:RNA binding"/>
    <property type="evidence" value="ECO:0007669"/>
    <property type="project" value="UniProtKB-UniRule"/>
</dbReference>
<gene>
    <name evidence="3" type="ORF">X943_003630</name>
</gene>
<sequence>MAPPSQPIKSMEGWALIVTGVHEEAQEEDIRDNFDSFGQITNIHLNLDRRSGYAKGYAFVEYKEEEEARSAIEKMDGNKLLGREIAVSWAFKPNPKDDNM</sequence>
<dbReference type="GO" id="GO:0006396">
    <property type="term" value="P:RNA processing"/>
    <property type="evidence" value="ECO:0007669"/>
    <property type="project" value="InterPro"/>
</dbReference>
<proteinExistence type="predicted"/>
<evidence type="ECO:0000313" key="4">
    <source>
        <dbReference type="Proteomes" id="UP001195914"/>
    </source>
</evidence>
<dbReference type="InterPro" id="IPR000504">
    <property type="entry name" value="RRM_dom"/>
</dbReference>
<dbReference type="InterPro" id="IPR012677">
    <property type="entry name" value="Nucleotide-bd_a/b_plait_sf"/>
</dbReference>
<dbReference type="InterPro" id="IPR035979">
    <property type="entry name" value="RBD_domain_sf"/>
</dbReference>
<evidence type="ECO:0000256" key="1">
    <source>
        <dbReference type="PROSITE-ProRule" id="PRU00176"/>
    </source>
</evidence>
<comment type="caution">
    <text evidence="3">The sequence shown here is derived from an EMBL/GenBank/DDBJ whole genome shotgun (WGS) entry which is preliminary data.</text>
</comment>